<keyword evidence="1" id="KW-0812">Transmembrane</keyword>
<proteinExistence type="predicted"/>
<keyword evidence="1" id="KW-0472">Membrane</keyword>
<organism evidence="2">
    <name type="scientific">Siphoviridae sp. ctkhg5</name>
    <dbReference type="NCBI Taxonomy" id="2825643"/>
    <lineage>
        <taxon>Viruses</taxon>
        <taxon>Duplodnaviria</taxon>
        <taxon>Heunggongvirae</taxon>
        <taxon>Uroviricota</taxon>
        <taxon>Caudoviricetes</taxon>
    </lineage>
</organism>
<evidence type="ECO:0000256" key="1">
    <source>
        <dbReference type="SAM" id="Phobius"/>
    </source>
</evidence>
<feature type="transmembrane region" description="Helical" evidence="1">
    <location>
        <begin position="73"/>
        <end position="95"/>
    </location>
</feature>
<evidence type="ECO:0000313" key="2">
    <source>
        <dbReference type="EMBL" id="DAF92463.1"/>
    </source>
</evidence>
<dbReference type="EMBL" id="BK016067">
    <property type="protein sequence ID" value="DAF92463.1"/>
    <property type="molecule type" value="Genomic_DNA"/>
</dbReference>
<sequence>MSEVQEATQKTLQTRKQQFKNTAIATFVCGVIAYALNAAFAARIAEEMSLAQRVPTHTVAQSVLANYAAGSQIAVIVAGVCGAVCLCAILLWFVADLLEIAKRENA</sequence>
<keyword evidence="1" id="KW-1133">Transmembrane helix</keyword>
<feature type="transmembrane region" description="Helical" evidence="1">
    <location>
        <begin position="21"/>
        <end position="45"/>
    </location>
</feature>
<protein>
    <submittedName>
        <fullName evidence="2">Uncharacterized protein</fullName>
    </submittedName>
</protein>
<accession>A0A8S5UD78</accession>
<name>A0A8S5UD78_9CAUD</name>
<reference evidence="2" key="1">
    <citation type="journal article" date="2021" name="Proc. Natl. Acad. Sci. U.S.A.">
        <title>A Catalog of Tens of Thousands of Viruses from Human Metagenomes Reveals Hidden Associations with Chronic Diseases.</title>
        <authorList>
            <person name="Tisza M.J."/>
            <person name="Buck C.B."/>
        </authorList>
    </citation>
    <scope>NUCLEOTIDE SEQUENCE</scope>
    <source>
        <strain evidence="2">Ctkhg5</strain>
    </source>
</reference>